<keyword evidence="1" id="KW-0472">Membrane</keyword>
<dbReference type="AlphaFoldDB" id="A0A0F9GCR8"/>
<name>A0A0F9GCR8_9ZZZZ</name>
<feature type="transmembrane region" description="Helical" evidence="1">
    <location>
        <begin position="6"/>
        <end position="24"/>
    </location>
</feature>
<dbReference type="EMBL" id="LAZR01018379">
    <property type="protein sequence ID" value="KKL96629.1"/>
    <property type="molecule type" value="Genomic_DNA"/>
</dbReference>
<comment type="caution">
    <text evidence="2">The sequence shown here is derived from an EMBL/GenBank/DDBJ whole genome shotgun (WGS) entry which is preliminary data.</text>
</comment>
<proteinExistence type="predicted"/>
<gene>
    <name evidence="2" type="ORF">LCGC14_1842540</name>
</gene>
<keyword evidence="1" id="KW-1133">Transmembrane helix</keyword>
<protein>
    <submittedName>
        <fullName evidence="2">Uncharacterized protein</fullName>
    </submittedName>
</protein>
<feature type="transmembrane region" description="Helical" evidence="1">
    <location>
        <begin position="31"/>
        <end position="52"/>
    </location>
</feature>
<sequence>MDNKDIITLTGMVLSIFVATLILIAGIDKGIALICGYLNWIVFNQMISMWGLNK</sequence>
<reference evidence="2" key="1">
    <citation type="journal article" date="2015" name="Nature">
        <title>Complex archaea that bridge the gap between prokaryotes and eukaryotes.</title>
        <authorList>
            <person name="Spang A."/>
            <person name="Saw J.H."/>
            <person name="Jorgensen S.L."/>
            <person name="Zaremba-Niedzwiedzka K."/>
            <person name="Martijn J."/>
            <person name="Lind A.E."/>
            <person name="van Eijk R."/>
            <person name="Schleper C."/>
            <person name="Guy L."/>
            <person name="Ettema T.J."/>
        </authorList>
    </citation>
    <scope>NUCLEOTIDE SEQUENCE</scope>
</reference>
<evidence type="ECO:0000313" key="2">
    <source>
        <dbReference type="EMBL" id="KKL96629.1"/>
    </source>
</evidence>
<accession>A0A0F9GCR8</accession>
<evidence type="ECO:0000256" key="1">
    <source>
        <dbReference type="SAM" id="Phobius"/>
    </source>
</evidence>
<keyword evidence="1" id="KW-0812">Transmembrane</keyword>
<organism evidence="2">
    <name type="scientific">marine sediment metagenome</name>
    <dbReference type="NCBI Taxonomy" id="412755"/>
    <lineage>
        <taxon>unclassified sequences</taxon>
        <taxon>metagenomes</taxon>
        <taxon>ecological metagenomes</taxon>
    </lineage>
</organism>